<dbReference type="RefSeq" id="WP_079415966.1">
    <property type="nucleotide sequence ID" value="NZ_MBTG01000024.1"/>
</dbReference>
<dbReference type="AlphaFoldDB" id="A0A1V4HEM3"/>
<accession>A0A1V4HEM3</accession>
<organism evidence="2 3">
    <name type="scientific">Paenibacillus ferrarius</name>
    <dbReference type="NCBI Taxonomy" id="1469647"/>
    <lineage>
        <taxon>Bacteria</taxon>
        <taxon>Bacillati</taxon>
        <taxon>Bacillota</taxon>
        <taxon>Bacilli</taxon>
        <taxon>Bacillales</taxon>
        <taxon>Paenibacillaceae</taxon>
        <taxon>Paenibacillus</taxon>
    </lineage>
</organism>
<gene>
    <name evidence="2" type="ORF">BC351_32005</name>
</gene>
<dbReference type="InterPro" id="IPR052745">
    <property type="entry name" value="G3P_Oxidase/Oxidoreductase"/>
</dbReference>
<name>A0A1V4HEM3_9BACL</name>
<dbReference type="PANTHER" id="PTHR42720:SF1">
    <property type="entry name" value="GLYCEROL 3-PHOSPHATE OXIDASE"/>
    <property type="match status" value="1"/>
</dbReference>
<dbReference type="PANTHER" id="PTHR42720">
    <property type="entry name" value="GLYCEROL-3-PHOSPHATE DEHYDROGENASE"/>
    <property type="match status" value="1"/>
</dbReference>
<reference evidence="3" key="1">
    <citation type="submission" date="2016-07" db="EMBL/GenBank/DDBJ databases">
        <authorList>
            <person name="Florea S."/>
            <person name="Webb J.S."/>
            <person name="Jaromczyk J."/>
            <person name="Schardl C.L."/>
        </authorList>
    </citation>
    <scope>NUCLEOTIDE SEQUENCE [LARGE SCALE GENOMIC DNA]</scope>
    <source>
        <strain evidence="3">CY1</strain>
    </source>
</reference>
<evidence type="ECO:0000313" key="3">
    <source>
        <dbReference type="Proteomes" id="UP000190626"/>
    </source>
</evidence>
<evidence type="ECO:0000313" key="2">
    <source>
        <dbReference type="EMBL" id="OPH53105.1"/>
    </source>
</evidence>
<feature type="domain" description="FAD dependent oxidoreductase" evidence="1">
    <location>
        <begin position="7"/>
        <end position="209"/>
    </location>
</feature>
<proteinExistence type="predicted"/>
<dbReference type="Pfam" id="PF01266">
    <property type="entry name" value="DAO"/>
    <property type="match status" value="1"/>
</dbReference>
<dbReference type="STRING" id="1469647.BC351_32005"/>
<sequence length="374" mass="42670">MHIESYDYLIFGAGIYGMYAAKILAARGLHVALIDIDDKPLQRASFINQARVHNGYHYPRSISTAEKSANYYKRFNKEFEYAVHRQFKKVYAISLYDSLTNAEQFKRFCDNVGIPAEEVNASTYFNNGMVEAAYETDEYTYDAEKIRNSLSDHLSDVENVKMIFSGQIDNVEAQDETFRVKLSNGMSIQTPNVLNATYASINQLLHFFGYELFQTKYELCEVILTKVSTNFSNIGITVMDGPFFSLMPFGFTGTHSLTSVSDTPHETSNNPFPKFSCQILRPDCNEQYLRNCNSCDFHPNSAWNRMSQLARKYLKSEISIQYNSSLFAVKTILNTTEIDDSRPTVIKVSSKLPTFISVFSGKFNTIYDLEEVLL</sequence>
<dbReference type="InterPro" id="IPR006076">
    <property type="entry name" value="FAD-dep_OxRdtase"/>
</dbReference>
<dbReference type="InterPro" id="IPR036188">
    <property type="entry name" value="FAD/NAD-bd_sf"/>
</dbReference>
<comment type="caution">
    <text evidence="2">The sequence shown here is derived from an EMBL/GenBank/DDBJ whole genome shotgun (WGS) entry which is preliminary data.</text>
</comment>
<keyword evidence="3" id="KW-1185">Reference proteome</keyword>
<dbReference type="Gene3D" id="3.30.9.10">
    <property type="entry name" value="D-Amino Acid Oxidase, subunit A, domain 2"/>
    <property type="match status" value="1"/>
</dbReference>
<dbReference type="SUPFAM" id="SSF51905">
    <property type="entry name" value="FAD/NAD(P)-binding domain"/>
    <property type="match status" value="1"/>
</dbReference>
<dbReference type="Gene3D" id="3.50.50.60">
    <property type="entry name" value="FAD/NAD(P)-binding domain"/>
    <property type="match status" value="1"/>
</dbReference>
<protein>
    <submittedName>
        <fullName evidence="2">Amino acid oxidase</fullName>
    </submittedName>
</protein>
<evidence type="ECO:0000259" key="1">
    <source>
        <dbReference type="Pfam" id="PF01266"/>
    </source>
</evidence>
<dbReference type="EMBL" id="MBTG01000024">
    <property type="protein sequence ID" value="OPH53105.1"/>
    <property type="molecule type" value="Genomic_DNA"/>
</dbReference>
<dbReference type="Proteomes" id="UP000190626">
    <property type="component" value="Unassembled WGS sequence"/>
</dbReference>
<dbReference type="OrthoDB" id="9801699at2"/>